<evidence type="ECO:0000313" key="4">
    <source>
        <dbReference type="Proteomes" id="UP000566995"/>
    </source>
</evidence>
<dbReference type="RefSeq" id="WP_184598396.1">
    <property type="nucleotide sequence ID" value="NZ_JACHLI010000056.1"/>
</dbReference>
<keyword evidence="2" id="KW-0472">Membrane</keyword>
<dbReference type="InterPro" id="IPR008523">
    <property type="entry name" value="DUF805"/>
</dbReference>
<feature type="transmembrane region" description="Helical" evidence="2">
    <location>
        <begin position="262"/>
        <end position="282"/>
    </location>
</feature>
<feature type="compositionally biased region" description="Acidic residues" evidence="1">
    <location>
        <begin position="367"/>
        <end position="380"/>
    </location>
</feature>
<dbReference type="PANTHER" id="PTHR34980">
    <property type="entry name" value="INNER MEMBRANE PROTEIN-RELATED-RELATED"/>
    <property type="match status" value="1"/>
</dbReference>
<sequence>MDQPRFKIVFDGALMPQTPLETAKENLARLFKSDTSKIDALFSGQPVVLKRDLSDDEADKYLRALQGAGANARKETDGIAGLSLVETEDHPSEATLAARAAGEAASNERMTCPKCGHEQASAIECSACGIVIDKYLARQAELAANPPAVAAAAAAPAAVAANAASPYAPPQAQVGDELPEFGELKVFTTDGRIGRVRYLGWSMAMFLVLFAILALVGGAFALSNTLGYLIGAVAVVAFIAYVVVGVMIGVQRLHDIGWSGWLLLLNLVPVVGSVFPLLMLLIPGTSGPNRFGPPPPPNSRGVVALAWTMLVVPILGILAAIAIPAYQGYLDKAENAQYEQYQQDEAPADPAAVPEGPSEQFNSGDTEGADSDDSGDSSEQ</sequence>
<dbReference type="EMBL" id="JACHLI010000056">
    <property type="protein sequence ID" value="MBB4868042.1"/>
    <property type="molecule type" value="Genomic_DNA"/>
</dbReference>
<dbReference type="SUPFAM" id="SSF54523">
    <property type="entry name" value="Pili subunits"/>
    <property type="match status" value="1"/>
</dbReference>
<feature type="transmembrane region" description="Helical" evidence="2">
    <location>
        <begin position="198"/>
        <end position="222"/>
    </location>
</feature>
<feature type="compositionally biased region" description="Low complexity" evidence="1">
    <location>
        <begin position="344"/>
        <end position="357"/>
    </location>
</feature>
<organism evidence="3 4">
    <name type="scientific">Pseudomonas nitroreducens</name>
    <dbReference type="NCBI Taxonomy" id="46680"/>
    <lineage>
        <taxon>Bacteria</taxon>
        <taxon>Pseudomonadati</taxon>
        <taxon>Pseudomonadota</taxon>
        <taxon>Gammaproteobacteria</taxon>
        <taxon>Pseudomonadales</taxon>
        <taxon>Pseudomonadaceae</taxon>
        <taxon>Pseudomonas</taxon>
    </lineage>
</organism>
<feature type="transmembrane region" description="Helical" evidence="2">
    <location>
        <begin position="302"/>
        <end position="323"/>
    </location>
</feature>
<proteinExistence type="predicted"/>
<keyword evidence="2" id="KW-0812">Transmembrane</keyword>
<comment type="caution">
    <text evidence="3">The sequence shown here is derived from an EMBL/GenBank/DDBJ whole genome shotgun (WGS) entry which is preliminary data.</text>
</comment>
<dbReference type="Pfam" id="PF05656">
    <property type="entry name" value="DUF805"/>
    <property type="match status" value="1"/>
</dbReference>
<dbReference type="Gene3D" id="3.30.700.10">
    <property type="entry name" value="Glycoprotein, Type 4 Pilin"/>
    <property type="match status" value="1"/>
</dbReference>
<name>A0A7W7P682_PSENT</name>
<feature type="transmembrane region" description="Helical" evidence="2">
    <location>
        <begin position="228"/>
        <end position="250"/>
    </location>
</feature>
<dbReference type="AlphaFoldDB" id="A0A7W7P682"/>
<dbReference type="InterPro" id="IPR045584">
    <property type="entry name" value="Pilin-like"/>
</dbReference>
<evidence type="ECO:0000256" key="1">
    <source>
        <dbReference type="SAM" id="MobiDB-lite"/>
    </source>
</evidence>
<gene>
    <name evidence="3" type="ORF">HNP46_006961</name>
</gene>
<evidence type="ECO:0000256" key="2">
    <source>
        <dbReference type="SAM" id="Phobius"/>
    </source>
</evidence>
<evidence type="ECO:0000313" key="3">
    <source>
        <dbReference type="EMBL" id="MBB4868042.1"/>
    </source>
</evidence>
<dbReference type="GO" id="GO:0005886">
    <property type="term" value="C:plasma membrane"/>
    <property type="evidence" value="ECO:0007669"/>
    <property type="project" value="TreeGrafter"/>
</dbReference>
<keyword evidence="2" id="KW-1133">Transmembrane helix</keyword>
<dbReference type="PANTHER" id="PTHR34980:SF3">
    <property type="entry name" value="BLR8105 PROTEIN"/>
    <property type="match status" value="1"/>
</dbReference>
<reference evidence="3 4" key="1">
    <citation type="submission" date="2020-08" db="EMBL/GenBank/DDBJ databases">
        <title>Functional genomics of gut bacteria from endangered species of beetles.</title>
        <authorList>
            <person name="Carlos-Shanley C."/>
        </authorList>
    </citation>
    <scope>NUCLEOTIDE SEQUENCE [LARGE SCALE GENOMIC DNA]</scope>
    <source>
        <strain evidence="3 4">S00179</strain>
    </source>
</reference>
<accession>A0A7W7P682</accession>
<feature type="region of interest" description="Disordered" evidence="1">
    <location>
        <begin position="338"/>
        <end position="380"/>
    </location>
</feature>
<protein>
    <submittedName>
        <fullName evidence="3">Uncharacterized membrane protein YhaH (DUF805 family)</fullName>
    </submittedName>
</protein>
<dbReference type="Proteomes" id="UP000566995">
    <property type="component" value="Unassembled WGS sequence"/>
</dbReference>